<dbReference type="RefSeq" id="YP_009239265.1">
    <property type="nucleotide sequence ID" value="NC_029701.1"/>
</dbReference>
<evidence type="ECO:0000256" key="6">
    <source>
        <dbReference type="ARBA" id="ARBA00023136"/>
    </source>
</evidence>
<keyword evidence="5 10" id="KW-0496">Mitochondrion</keyword>
<dbReference type="GO" id="GO:0031966">
    <property type="term" value="C:mitochondrial membrane"/>
    <property type="evidence" value="ECO:0007669"/>
    <property type="project" value="UniProtKB-SubCell"/>
</dbReference>
<keyword evidence="6 8" id="KW-0472">Membrane</keyword>
<sequence>MAEVVDAVVLGTILLRCRFKSCVSQEKVYYQMPQLDALTYFSQYVYLLITFCAVYYYVLYFIIPKVVSTFKIRQKLNSLTVGQAESGRTAAQSQRGDTDSTQLVDILSQHYRGSNPSGQAESNITGLQYNHLLNQAWLVNTSQANAVESATQWLISTAALQLAHNLRLKKLLCDHIVRKITTS</sequence>
<gene>
    <name evidence="10" type="primary">atp8</name>
</gene>
<evidence type="ECO:0000256" key="7">
    <source>
        <dbReference type="ARBA" id="ARBA00023310"/>
    </source>
</evidence>
<protein>
    <submittedName>
        <fullName evidence="10">ATP synthase F0 subunit 8</fullName>
    </submittedName>
</protein>
<evidence type="ECO:0000256" key="4">
    <source>
        <dbReference type="ARBA" id="ARBA00022989"/>
    </source>
</evidence>
<evidence type="ECO:0000259" key="9">
    <source>
        <dbReference type="Pfam" id="PF02326"/>
    </source>
</evidence>
<evidence type="ECO:0000256" key="5">
    <source>
        <dbReference type="ARBA" id="ARBA00023128"/>
    </source>
</evidence>
<evidence type="ECO:0000256" key="2">
    <source>
        <dbReference type="ARBA" id="ARBA00010946"/>
    </source>
</evidence>
<dbReference type="InterPro" id="IPR003319">
    <property type="entry name" value="YMF19-like_N"/>
</dbReference>
<evidence type="ECO:0000256" key="1">
    <source>
        <dbReference type="ARBA" id="ARBA00004325"/>
    </source>
</evidence>
<reference evidence="10" key="1">
    <citation type="journal article" date="2016" name="Mitochondrial DNA Part B Resour">
        <title>Complete mitochondrial genome of Ulva linza, one of the causal species of green macroalgal blooms in Yellow Sea, China.</title>
        <authorList>
            <person name="Zhou L."/>
            <person name="Wang L."/>
            <person name="Zhang J."/>
            <person name="Cai C."/>
            <person name="He P."/>
        </authorList>
    </citation>
    <scope>NUCLEOTIDE SEQUENCE</scope>
</reference>
<feature type="domain" description="ATP synthase YMF19-like N-terminal" evidence="9">
    <location>
        <begin position="33"/>
        <end position="106"/>
    </location>
</feature>
<dbReference type="AlphaFoldDB" id="A0A2Z1FD16"/>
<name>A0A2Z1FD16_9CHLO</name>
<keyword evidence="3 8" id="KW-0812">Transmembrane</keyword>
<dbReference type="GeneID" id="27107941"/>
<dbReference type="GO" id="GO:0006754">
    <property type="term" value="P:ATP biosynthetic process"/>
    <property type="evidence" value="ECO:0007669"/>
    <property type="project" value="UniProtKB-KW"/>
</dbReference>
<organism evidence="10">
    <name type="scientific">Ulva linza</name>
    <dbReference type="NCBI Taxonomy" id="63409"/>
    <lineage>
        <taxon>Eukaryota</taxon>
        <taxon>Viridiplantae</taxon>
        <taxon>Chlorophyta</taxon>
        <taxon>core chlorophytes</taxon>
        <taxon>Ulvophyceae</taxon>
        <taxon>OUU clade</taxon>
        <taxon>Ulvales</taxon>
        <taxon>Ulvaceae</taxon>
        <taxon>Ulva</taxon>
    </lineage>
</organism>
<feature type="transmembrane region" description="Helical" evidence="8">
    <location>
        <begin position="43"/>
        <end position="63"/>
    </location>
</feature>
<dbReference type="EMBL" id="KU189740">
    <property type="protein sequence ID" value="AML80588.1"/>
    <property type="molecule type" value="Genomic_DNA"/>
</dbReference>
<dbReference type="Pfam" id="PF02326">
    <property type="entry name" value="YMF19"/>
    <property type="match status" value="1"/>
</dbReference>
<proteinExistence type="inferred from homology"/>
<comment type="similarity">
    <text evidence="2">Belongs to the ATPase protein YMF19 family.</text>
</comment>
<evidence type="ECO:0000313" key="10">
    <source>
        <dbReference type="EMBL" id="AML80588.1"/>
    </source>
</evidence>
<accession>A0A2Z1FD16</accession>
<comment type="subcellular location">
    <subcellularLocation>
        <location evidence="1">Mitochondrion membrane</location>
    </subcellularLocation>
</comment>
<evidence type="ECO:0000256" key="8">
    <source>
        <dbReference type="SAM" id="Phobius"/>
    </source>
</evidence>
<keyword evidence="4 8" id="KW-1133">Transmembrane helix</keyword>
<geneLocation type="mitochondrion" evidence="10"/>
<keyword evidence="7" id="KW-0066">ATP synthesis</keyword>
<evidence type="ECO:0000256" key="3">
    <source>
        <dbReference type="ARBA" id="ARBA00022692"/>
    </source>
</evidence>